<dbReference type="SUPFAM" id="SSF56112">
    <property type="entry name" value="Protein kinase-like (PK-like)"/>
    <property type="match status" value="1"/>
</dbReference>
<keyword evidence="2" id="KW-0732">Signal</keyword>
<feature type="domain" description="Protein kinase" evidence="3">
    <location>
        <begin position="1276"/>
        <end position="1577"/>
    </location>
</feature>
<dbReference type="PANTHER" id="PTHR24416:SF583">
    <property type="entry name" value="RECEPTOR PROTEIN-TYROSINE KINASE"/>
    <property type="match status" value="1"/>
</dbReference>
<evidence type="ECO:0000313" key="5">
    <source>
        <dbReference type="RefSeq" id="XP_065644012.1"/>
    </source>
</evidence>
<keyword evidence="1" id="KW-0812">Transmembrane</keyword>
<dbReference type="RefSeq" id="XP_065644012.1">
    <property type="nucleotide sequence ID" value="XM_065787940.1"/>
</dbReference>
<protein>
    <submittedName>
        <fullName evidence="5">Uncharacterized protein LOC105844212 isoform X2</fullName>
    </submittedName>
</protein>
<dbReference type="Gene3D" id="3.30.200.20">
    <property type="entry name" value="Phosphorylase Kinase, domain 1"/>
    <property type="match status" value="1"/>
</dbReference>
<dbReference type="InterPro" id="IPR001245">
    <property type="entry name" value="Ser-Thr/Tyr_kinase_cat_dom"/>
</dbReference>
<organism evidence="4 5">
    <name type="scientific">Hydra vulgaris</name>
    <name type="common">Hydra</name>
    <name type="synonym">Hydra attenuata</name>
    <dbReference type="NCBI Taxonomy" id="6087"/>
    <lineage>
        <taxon>Eukaryota</taxon>
        <taxon>Metazoa</taxon>
        <taxon>Cnidaria</taxon>
        <taxon>Hydrozoa</taxon>
        <taxon>Hydroidolina</taxon>
        <taxon>Anthoathecata</taxon>
        <taxon>Aplanulata</taxon>
        <taxon>Hydridae</taxon>
        <taxon>Hydra</taxon>
    </lineage>
</organism>
<reference evidence="5" key="2">
    <citation type="submission" date="2025-08" db="UniProtKB">
        <authorList>
            <consortium name="RefSeq"/>
        </authorList>
    </citation>
    <scope>IDENTIFICATION</scope>
</reference>
<reference evidence="4" key="1">
    <citation type="submission" date="2025-05" db="UniProtKB">
        <authorList>
            <consortium name="RefSeq"/>
        </authorList>
    </citation>
    <scope>NUCLEOTIDE SEQUENCE [LARGE SCALE GENOMIC DNA]</scope>
</reference>
<feature type="chain" id="PRO_5045155292" evidence="2">
    <location>
        <begin position="17"/>
        <end position="1623"/>
    </location>
</feature>
<gene>
    <name evidence="5" type="primary">LOC105844212</name>
</gene>
<dbReference type="InterPro" id="IPR020635">
    <property type="entry name" value="Tyr_kinase_cat_dom"/>
</dbReference>
<dbReference type="Gene3D" id="1.10.510.10">
    <property type="entry name" value="Transferase(Phosphotransferase) domain 1"/>
    <property type="match status" value="1"/>
</dbReference>
<sequence>MKYLIVILVFLLFVSSQELINLGKEFIVTRGLILGTLNVLKKEYIVSFNLKAISYSEGLKNVLHLTLGNNCDVYGDRNPGVWFHKDGSGKLVICVAVNDNRNYCNSTNPLDLNQWYKVKIYQAFMNSSYFLTVYIDDVYVYSVENSMPKDFENMKVYASNLWDDAQNAFISELIIENIVNGKAEHINHRNEFIITRGLVLGTMATLKKEYVVSFNLKPISYSKGLRNVLHLTLGNNCEVYRDRNPGIWFHEDGSGKLVICSAISYNCNYCIKTDPLTLGQWHSIRIYQSLLDSKYFFAVDLNNVNVYKVENSVAKDFENVEVYGSNNWDDAQNATVSELFISNGKAEYLVGNIPTLLVQGKILARIPKLEKEHLISFDLYLNTIESCWTSIIHFTNDNSDANRVPGLYYCDNYGLQIADSYNGVDVGVPLYILKLNSWSNLEVSLFLEGSFYVYRIRINGEIFFLKINDKVEDFYNVEVYASNLWNSAQNGSIKNLFVINGKSSVEVRPIIFYPKDHINNKKEFTIKAGLFLGTLDVLKKVYTVSFNLKPLSYSNGSKSVLHLTMGGNSKNYKDRSPGIWFLEDGSGRLAIYSAIDNNYFVITNPLPLGQWSNIVICQYLQGNKYMFTIDLNKNSILEVQNFNARDFENIKVYASNPWDDAQDGLISDLLIANGKPEYLVGNIITPLVTGKLIAEIPDLNEEYIISFDINPNQFLSGKHSVVHFTDRDNTGSYENSPLSIWFTEDSRLAIRVPISDDWIFYSNLIGTNMWSNIDLCQILKGSDYIYIIRINGELVYSQFNTQHKSFNYVKVYATDPWGDAQDGSIKSLFVINGISSSEMQPIVILPTDYINHQEEFTPTKGFLLGTLNVMAKTYTLSFNLKPLNYSYGWKSVLHLTLGSSNEAYGYRNPGVFFDDDGSGKLVIYSAISGNNKYSIKTDQLTLGQWSNIKIYQFLQDSKYWFAVDLNKVNILRVENSDVRDFKTIKVYASNPWDAAQNSSISDLLIINGKAEYLVGSIITPLLKGKIVAIIPILDKEYLVSFDVNPNKFVAGSYYNVIHLTIGSDNFDYGDRVPGVWFNNDGKGGLYIAAPINGNKNYVFFTKPIDLNRWTNIKVCQFFNGSFYIYTIRVNDEHISSEINYMPKTFVNVTVYASDPWHNAQDGSIKNLFVINGNISKEMQPVVLPAVLYLSPDVSNISLSLLPASSKYKTIAAILVPILVVLFILSATAIFRIIRKKSKHQSMKKLDPFILNGFKSQHNINGKELSTDNWEIFPENIILNKKIGEGAFGTVFVAKVNTEILAQKKNHKPRTASHGIKEDFTNVAVKFLKDSADKSELNDFCEEINLMKEIGFHKNIVNMIGCSTMKKPLCLIVEFMENGDLLHFLRKRRAKTMASQNRTSEVVLNEVLPDENEIITLNDLLSFAWQVASGMEYLSCTKLVHRDLAARNILVGAEKNVKISDFGLSRKVNDELNYMSRKNRRLPVKWMSIEAIFEQMFTSNSDVWAYGVVLFEIFTLGGTPYPTISNRELLTLLKSGYRMDRPENCSEFIYDIMLHCWNEDPLMRPTFTELREHLDSIISQGDCYLNFEIDEKNAYYNVASFNSLPSETVELPLGEVTVNNEPVL</sequence>
<dbReference type="InterPro" id="IPR050122">
    <property type="entry name" value="RTK"/>
</dbReference>
<dbReference type="Pfam" id="PF07714">
    <property type="entry name" value="PK_Tyr_Ser-Thr"/>
    <property type="match status" value="1"/>
</dbReference>
<dbReference type="Proteomes" id="UP001652625">
    <property type="component" value="Chromosome 01"/>
</dbReference>
<proteinExistence type="predicted"/>
<dbReference type="PANTHER" id="PTHR24416">
    <property type="entry name" value="TYROSINE-PROTEIN KINASE RECEPTOR"/>
    <property type="match status" value="1"/>
</dbReference>
<dbReference type="InterPro" id="IPR000719">
    <property type="entry name" value="Prot_kinase_dom"/>
</dbReference>
<keyword evidence="1" id="KW-1133">Transmembrane helix</keyword>
<evidence type="ECO:0000259" key="3">
    <source>
        <dbReference type="PROSITE" id="PS50011"/>
    </source>
</evidence>
<evidence type="ECO:0000256" key="2">
    <source>
        <dbReference type="SAM" id="SignalP"/>
    </source>
</evidence>
<dbReference type="SMART" id="SM00219">
    <property type="entry name" value="TyrKc"/>
    <property type="match status" value="1"/>
</dbReference>
<dbReference type="InterPro" id="IPR011009">
    <property type="entry name" value="Kinase-like_dom_sf"/>
</dbReference>
<dbReference type="PRINTS" id="PR00109">
    <property type="entry name" value="TYRKINASE"/>
</dbReference>
<name>A0ABM4B587_HYDVU</name>
<evidence type="ECO:0000256" key="1">
    <source>
        <dbReference type="SAM" id="Phobius"/>
    </source>
</evidence>
<keyword evidence="4" id="KW-1185">Reference proteome</keyword>
<accession>A0ABM4B587</accession>
<dbReference type="InterPro" id="IPR008266">
    <property type="entry name" value="Tyr_kinase_AS"/>
</dbReference>
<dbReference type="PROSITE" id="PS50011">
    <property type="entry name" value="PROTEIN_KINASE_DOM"/>
    <property type="match status" value="1"/>
</dbReference>
<dbReference type="GeneID" id="105844212"/>
<dbReference type="PROSITE" id="PS00109">
    <property type="entry name" value="PROTEIN_KINASE_TYR"/>
    <property type="match status" value="1"/>
</dbReference>
<keyword evidence="1" id="KW-0472">Membrane</keyword>
<evidence type="ECO:0000313" key="4">
    <source>
        <dbReference type="Proteomes" id="UP001652625"/>
    </source>
</evidence>
<feature type="signal peptide" evidence="2">
    <location>
        <begin position="1"/>
        <end position="16"/>
    </location>
</feature>
<dbReference type="CDD" id="cd00192">
    <property type="entry name" value="PTKc"/>
    <property type="match status" value="1"/>
</dbReference>
<feature type="transmembrane region" description="Helical" evidence="1">
    <location>
        <begin position="1210"/>
        <end position="1233"/>
    </location>
</feature>